<sequence>MQEVSANQMLPKPAPAEEIRKPPYKIRRLKAIGNQIRFLRRLERSIHRKEQPAGPSDEELNDGSSMKDSPKMSSPLIRFKQSQIDEEDESEEDDSKSRYYSNALNKVSRQQQLQQQQQQLLLPAEPNAVNSSNNARPHCKISRQRRVPSHDCYAAKPWSEAECKLLGGDVNSD</sequence>
<dbReference type="STRING" id="199890.A0A182PBJ5"/>
<feature type="compositionally biased region" description="Basic residues" evidence="1">
    <location>
        <begin position="137"/>
        <end position="147"/>
    </location>
</feature>
<dbReference type="VEuPathDB" id="VectorBase:AEPI004300"/>
<feature type="compositionally biased region" description="Polar residues" evidence="1">
    <location>
        <begin position="98"/>
        <end position="109"/>
    </location>
</feature>
<name>A0A182PBJ5_9DIPT</name>
<protein>
    <submittedName>
        <fullName evidence="2">Uncharacterized protein</fullName>
    </submittedName>
</protein>
<keyword evidence="3" id="KW-1185">Reference proteome</keyword>
<feature type="region of interest" description="Disordered" evidence="1">
    <location>
        <begin position="1"/>
        <end position="24"/>
    </location>
</feature>
<evidence type="ECO:0000256" key="1">
    <source>
        <dbReference type="SAM" id="MobiDB-lite"/>
    </source>
</evidence>
<dbReference type="Proteomes" id="UP000075885">
    <property type="component" value="Unassembled WGS sequence"/>
</dbReference>
<feature type="compositionally biased region" description="Low complexity" evidence="1">
    <location>
        <begin position="62"/>
        <end position="75"/>
    </location>
</feature>
<proteinExistence type="predicted"/>
<accession>A0A182PBJ5</accession>
<dbReference type="EnsemblMetazoa" id="AEPI004300-RA">
    <property type="protein sequence ID" value="AEPI004300-PA"/>
    <property type="gene ID" value="AEPI004300"/>
</dbReference>
<reference evidence="2" key="2">
    <citation type="submission" date="2020-05" db="UniProtKB">
        <authorList>
            <consortium name="EnsemblMetazoa"/>
        </authorList>
    </citation>
    <scope>IDENTIFICATION</scope>
    <source>
        <strain evidence="2">Epiroticus2</strain>
    </source>
</reference>
<feature type="region of interest" description="Disordered" evidence="1">
    <location>
        <begin position="43"/>
        <end position="147"/>
    </location>
</feature>
<reference evidence="3" key="1">
    <citation type="submission" date="2013-03" db="EMBL/GenBank/DDBJ databases">
        <title>The Genome Sequence of Anopheles epiroticus epiroticus2.</title>
        <authorList>
            <consortium name="The Broad Institute Genomics Platform"/>
            <person name="Neafsey D.E."/>
            <person name="Howell P."/>
            <person name="Walker B."/>
            <person name="Young S.K."/>
            <person name="Zeng Q."/>
            <person name="Gargeya S."/>
            <person name="Fitzgerald M."/>
            <person name="Haas B."/>
            <person name="Abouelleil A."/>
            <person name="Allen A.W."/>
            <person name="Alvarado L."/>
            <person name="Arachchi H.M."/>
            <person name="Berlin A.M."/>
            <person name="Chapman S.B."/>
            <person name="Gainer-Dewar J."/>
            <person name="Goldberg J."/>
            <person name="Griggs A."/>
            <person name="Gujja S."/>
            <person name="Hansen M."/>
            <person name="Howarth C."/>
            <person name="Imamovic A."/>
            <person name="Ireland A."/>
            <person name="Larimer J."/>
            <person name="McCowan C."/>
            <person name="Murphy C."/>
            <person name="Pearson M."/>
            <person name="Poon T.W."/>
            <person name="Priest M."/>
            <person name="Roberts A."/>
            <person name="Saif S."/>
            <person name="Shea T."/>
            <person name="Sisk P."/>
            <person name="Sykes S."/>
            <person name="Wortman J."/>
            <person name="Nusbaum C."/>
            <person name="Birren B."/>
        </authorList>
    </citation>
    <scope>NUCLEOTIDE SEQUENCE [LARGE SCALE GENOMIC DNA]</scope>
    <source>
        <strain evidence="3">Epiroticus2</strain>
    </source>
</reference>
<evidence type="ECO:0000313" key="3">
    <source>
        <dbReference type="Proteomes" id="UP000075885"/>
    </source>
</evidence>
<feature type="compositionally biased region" description="Low complexity" evidence="1">
    <location>
        <begin position="110"/>
        <end position="122"/>
    </location>
</feature>
<evidence type="ECO:0000313" key="2">
    <source>
        <dbReference type="EnsemblMetazoa" id="AEPI004300-PA"/>
    </source>
</evidence>
<organism evidence="2 3">
    <name type="scientific">Anopheles epiroticus</name>
    <dbReference type="NCBI Taxonomy" id="199890"/>
    <lineage>
        <taxon>Eukaryota</taxon>
        <taxon>Metazoa</taxon>
        <taxon>Ecdysozoa</taxon>
        <taxon>Arthropoda</taxon>
        <taxon>Hexapoda</taxon>
        <taxon>Insecta</taxon>
        <taxon>Pterygota</taxon>
        <taxon>Neoptera</taxon>
        <taxon>Endopterygota</taxon>
        <taxon>Diptera</taxon>
        <taxon>Nematocera</taxon>
        <taxon>Culicoidea</taxon>
        <taxon>Culicidae</taxon>
        <taxon>Anophelinae</taxon>
        <taxon>Anopheles</taxon>
    </lineage>
</organism>
<dbReference type="AlphaFoldDB" id="A0A182PBJ5"/>
<feature type="compositionally biased region" description="Acidic residues" evidence="1">
    <location>
        <begin position="84"/>
        <end position="94"/>
    </location>
</feature>